<organism evidence="1 2">
    <name type="scientific">Nonomuraea angiospora</name>
    <dbReference type="NCBI Taxonomy" id="46172"/>
    <lineage>
        <taxon>Bacteria</taxon>
        <taxon>Bacillati</taxon>
        <taxon>Actinomycetota</taxon>
        <taxon>Actinomycetes</taxon>
        <taxon>Streptosporangiales</taxon>
        <taxon>Streptosporangiaceae</taxon>
        <taxon>Nonomuraea</taxon>
    </lineage>
</organism>
<gene>
    <name evidence="1" type="ORF">H4W80_000120</name>
</gene>
<proteinExistence type="predicted"/>
<dbReference type="RefSeq" id="WP_192783242.1">
    <property type="nucleotide sequence ID" value="NZ_JADBEK010000001.1"/>
</dbReference>
<comment type="caution">
    <text evidence="1">The sequence shown here is derived from an EMBL/GenBank/DDBJ whole genome shotgun (WGS) entry which is preliminary data.</text>
</comment>
<accession>A0ABR9LNM3</accession>
<evidence type="ECO:0000313" key="2">
    <source>
        <dbReference type="Proteomes" id="UP000633509"/>
    </source>
</evidence>
<name>A0ABR9LNM3_9ACTN</name>
<dbReference type="EMBL" id="JADBEK010000001">
    <property type="protein sequence ID" value="MBE1581862.1"/>
    <property type="molecule type" value="Genomic_DNA"/>
</dbReference>
<keyword evidence="2" id="KW-1185">Reference proteome</keyword>
<sequence length="45" mass="5068">MTDDMILTVVMGSRAYGPGTETSGTERPDRKTREEFLVGVRKEHL</sequence>
<evidence type="ECO:0000313" key="1">
    <source>
        <dbReference type="EMBL" id="MBE1581862.1"/>
    </source>
</evidence>
<reference evidence="1 2" key="1">
    <citation type="submission" date="2020-10" db="EMBL/GenBank/DDBJ databases">
        <title>Sequencing the genomes of 1000 actinobacteria strains.</title>
        <authorList>
            <person name="Klenk H.-P."/>
        </authorList>
    </citation>
    <scope>NUCLEOTIDE SEQUENCE [LARGE SCALE GENOMIC DNA]</scope>
    <source>
        <strain evidence="1 2">DSM 43173</strain>
    </source>
</reference>
<protein>
    <submittedName>
        <fullName evidence="1">Uncharacterized protein</fullName>
    </submittedName>
</protein>
<dbReference type="Proteomes" id="UP000633509">
    <property type="component" value="Unassembled WGS sequence"/>
</dbReference>